<dbReference type="HOGENOM" id="CLU_3209674_0_0_6"/>
<gene>
    <name evidence="2" type="ORF">PSYPI_42310</name>
</gene>
<feature type="region of interest" description="Disordered" evidence="1">
    <location>
        <begin position="23"/>
        <end position="44"/>
    </location>
</feature>
<organism evidence="2 3">
    <name type="scientific">Pseudomonas syringae pv. pisi str. 1704B</name>
    <dbReference type="NCBI Taxonomy" id="629263"/>
    <lineage>
        <taxon>Bacteria</taxon>
        <taxon>Pseudomonadati</taxon>
        <taxon>Pseudomonadota</taxon>
        <taxon>Gammaproteobacteria</taxon>
        <taxon>Pseudomonadales</taxon>
        <taxon>Pseudomonadaceae</taxon>
        <taxon>Pseudomonas</taxon>
        <taxon>Pseudomonas syringae</taxon>
    </lineage>
</organism>
<sequence length="44" mass="4450">QEAGSVGIGLTFDNVSQSALGSSTVTSTTFSSPNLPEISSARFT</sequence>
<feature type="compositionally biased region" description="Low complexity" evidence="1">
    <location>
        <begin position="23"/>
        <end position="32"/>
    </location>
</feature>
<accession>F3GNE6</accession>
<dbReference type="EMBL" id="AEAI01003283">
    <property type="protein sequence ID" value="EGH48599.1"/>
    <property type="molecule type" value="Genomic_DNA"/>
</dbReference>
<reference evidence="2 3" key="1">
    <citation type="journal article" date="2011" name="PLoS Pathog.">
        <title>Dynamic evolution of pathogenicity revealed by sequencing and comparative genomics of 19 Pseudomonas syringae isolates.</title>
        <authorList>
            <person name="Baltrus D.A."/>
            <person name="Nishimura M.T."/>
            <person name="Romanchuk A."/>
            <person name="Chang J.H."/>
            <person name="Mukhtar M.S."/>
            <person name="Cherkis K."/>
            <person name="Roach J."/>
            <person name="Grant S.R."/>
            <person name="Jones C.D."/>
            <person name="Dangl J.L."/>
        </authorList>
    </citation>
    <scope>NUCLEOTIDE SEQUENCE [LARGE SCALE GENOMIC DNA]</scope>
    <source>
        <strain evidence="2 3">1704B</strain>
    </source>
</reference>
<keyword evidence="3" id="KW-1185">Reference proteome</keyword>
<evidence type="ECO:0000313" key="3">
    <source>
        <dbReference type="Proteomes" id="UP000004986"/>
    </source>
</evidence>
<name>F3GNE6_PSESJ</name>
<evidence type="ECO:0000256" key="1">
    <source>
        <dbReference type="SAM" id="MobiDB-lite"/>
    </source>
</evidence>
<feature type="non-terminal residue" evidence="2">
    <location>
        <position position="1"/>
    </location>
</feature>
<evidence type="ECO:0000313" key="2">
    <source>
        <dbReference type="EMBL" id="EGH48599.1"/>
    </source>
</evidence>
<comment type="caution">
    <text evidence="2">The sequence shown here is derived from an EMBL/GenBank/DDBJ whole genome shotgun (WGS) entry which is preliminary data.</text>
</comment>
<dbReference type="AlphaFoldDB" id="F3GNE6"/>
<proteinExistence type="predicted"/>
<dbReference type="Proteomes" id="UP000004986">
    <property type="component" value="Unassembled WGS sequence"/>
</dbReference>
<protein>
    <submittedName>
        <fullName evidence="2">Uncharacterized protein</fullName>
    </submittedName>
</protein>